<dbReference type="Pfam" id="PF00046">
    <property type="entry name" value="Homeodomain"/>
    <property type="match status" value="1"/>
</dbReference>
<proteinExistence type="predicted"/>
<organism evidence="12">
    <name type="scientific">Thelazia callipaeda</name>
    <name type="common">Oriental eyeworm</name>
    <name type="synonym">Parasitic nematode</name>
    <dbReference type="NCBI Taxonomy" id="103827"/>
    <lineage>
        <taxon>Eukaryota</taxon>
        <taxon>Metazoa</taxon>
        <taxon>Ecdysozoa</taxon>
        <taxon>Nematoda</taxon>
        <taxon>Chromadorea</taxon>
        <taxon>Rhabditida</taxon>
        <taxon>Spirurina</taxon>
        <taxon>Spiruromorpha</taxon>
        <taxon>Thelazioidea</taxon>
        <taxon>Thelaziidae</taxon>
        <taxon>Thelazia</taxon>
    </lineage>
</organism>
<dbReference type="InterPro" id="IPR009057">
    <property type="entry name" value="Homeodomain-like_sf"/>
</dbReference>
<evidence type="ECO:0000313" key="12">
    <source>
        <dbReference type="WBParaSite" id="TCLT_0000549601-mRNA-1"/>
    </source>
</evidence>
<dbReference type="GO" id="GO:0005634">
    <property type="term" value="C:nucleus"/>
    <property type="evidence" value="ECO:0007669"/>
    <property type="project" value="UniProtKB-SubCell"/>
</dbReference>
<dbReference type="GO" id="GO:0000981">
    <property type="term" value="F:DNA-binding transcription factor activity, RNA polymerase II-specific"/>
    <property type="evidence" value="ECO:0007669"/>
    <property type="project" value="InterPro"/>
</dbReference>
<evidence type="ECO:0000256" key="6">
    <source>
        <dbReference type="PROSITE-ProRule" id="PRU00108"/>
    </source>
</evidence>
<evidence type="ECO:0000313" key="11">
    <source>
        <dbReference type="Proteomes" id="UP000276776"/>
    </source>
</evidence>
<dbReference type="InterPro" id="IPR050394">
    <property type="entry name" value="Homeobox_NK-like"/>
</dbReference>
<keyword evidence="4 6" id="KW-0371">Homeobox</keyword>
<evidence type="ECO:0000256" key="8">
    <source>
        <dbReference type="SAM" id="MobiDB-lite"/>
    </source>
</evidence>
<dbReference type="SMART" id="SM00389">
    <property type="entry name" value="HOX"/>
    <property type="match status" value="1"/>
</dbReference>
<dbReference type="GO" id="GO:0000978">
    <property type="term" value="F:RNA polymerase II cis-regulatory region sequence-specific DNA binding"/>
    <property type="evidence" value="ECO:0007669"/>
    <property type="project" value="TreeGrafter"/>
</dbReference>
<accession>A0A0N5CYH4</accession>
<dbReference type="SUPFAM" id="SSF46689">
    <property type="entry name" value="Homeodomain-like"/>
    <property type="match status" value="1"/>
</dbReference>
<keyword evidence="2" id="KW-0217">Developmental protein</keyword>
<evidence type="ECO:0000256" key="4">
    <source>
        <dbReference type="ARBA" id="ARBA00023155"/>
    </source>
</evidence>
<dbReference type="InterPro" id="IPR020479">
    <property type="entry name" value="HD_metazoa"/>
</dbReference>
<dbReference type="InterPro" id="IPR017970">
    <property type="entry name" value="Homeobox_CS"/>
</dbReference>
<evidence type="ECO:0000256" key="1">
    <source>
        <dbReference type="ARBA" id="ARBA00004123"/>
    </source>
</evidence>
<dbReference type="AlphaFoldDB" id="A0A0N5CYH4"/>
<dbReference type="WBParaSite" id="TCLT_0000549601-mRNA-1">
    <property type="protein sequence ID" value="TCLT_0000549601-mRNA-1"/>
    <property type="gene ID" value="TCLT_0000549601"/>
</dbReference>
<dbReference type="InterPro" id="IPR001356">
    <property type="entry name" value="HD"/>
</dbReference>
<dbReference type="GO" id="GO:0030154">
    <property type="term" value="P:cell differentiation"/>
    <property type="evidence" value="ECO:0007669"/>
    <property type="project" value="TreeGrafter"/>
</dbReference>
<dbReference type="Gene3D" id="1.10.10.60">
    <property type="entry name" value="Homeodomain-like"/>
    <property type="match status" value="1"/>
</dbReference>
<evidence type="ECO:0000313" key="10">
    <source>
        <dbReference type="EMBL" id="VDN02736.1"/>
    </source>
</evidence>
<keyword evidence="3 6" id="KW-0238">DNA-binding</keyword>
<dbReference type="Proteomes" id="UP000276776">
    <property type="component" value="Unassembled WGS sequence"/>
</dbReference>
<evidence type="ECO:0000256" key="3">
    <source>
        <dbReference type="ARBA" id="ARBA00023125"/>
    </source>
</evidence>
<name>A0A0N5CYH4_THECL</name>
<dbReference type="STRING" id="103827.A0A0N5CYH4"/>
<gene>
    <name evidence="10" type="ORF">TCLT_LOCUS5485</name>
</gene>
<dbReference type="PANTHER" id="PTHR24340">
    <property type="entry name" value="HOMEOBOX PROTEIN NKX"/>
    <property type="match status" value="1"/>
</dbReference>
<dbReference type="PROSITE" id="PS50071">
    <property type="entry name" value="HOMEOBOX_2"/>
    <property type="match status" value="1"/>
</dbReference>
<evidence type="ECO:0000259" key="9">
    <source>
        <dbReference type="PROSITE" id="PS50071"/>
    </source>
</evidence>
<comment type="subcellular location">
    <subcellularLocation>
        <location evidence="1 6 7">Nucleus</location>
    </subcellularLocation>
</comment>
<dbReference type="PANTHER" id="PTHR24340:SF41">
    <property type="entry name" value="MUSCLE-SPECIFIC HOMEOBOX PROTEIN TINMAN-RELATED"/>
    <property type="match status" value="1"/>
</dbReference>
<evidence type="ECO:0000256" key="5">
    <source>
        <dbReference type="ARBA" id="ARBA00023242"/>
    </source>
</evidence>
<feature type="region of interest" description="Disordered" evidence="8">
    <location>
        <begin position="1"/>
        <end position="28"/>
    </location>
</feature>
<dbReference type="PROSITE" id="PS00027">
    <property type="entry name" value="HOMEOBOX_1"/>
    <property type="match status" value="1"/>
</dbReference>
<reference evidence="10 11" key="2">
    <citation type="submission" date="2018-11" db="EMBL/GenBank/DDBJ databases">
        <authorList>
            <consortium name="Pathogen Informatics"/>
        </authorList>
    </citation>
    <scope>NUCLEOTIDE SEQUENCE [LARGE SCALE GENOMIC DNA]</scope>
</reference>
<evidence type="ECO:0000256" key="7">
    <source>
        <dbReference type="RuleBase" id="RU000682"/>
    </source>
</evidence>
<dbReference type="PRINTS" id="PR00024">
    <property type="entry name" value="HOMEOBOX"/>
</dbReference>
<dbReference type="OrthoDB" id="3137333at2759"/>
<keyword evidence="5 6" id="KW-0539">Nucleus</keyword>
<dbReference type="EMBL" id="UYYF01004342">
    <property type="protein sequence ID" value="VDN02736.1"/>
    <property type="molecule type" value="Genomic_DNA"/>
</dbReference>
<protein>
    <submittedName>
        <fullName evidence="12">Homeobox domain-containing protein</fullName>
    </submittedName>
</protein>
<reference evidence="12" key="1">
    <citation type="submission" date="2017-02" db="UniProtKB">
        <authorList>
            <consortium name="WormBaseParasite"/>
        </authorList>
    </citation>
    <scope>IDENTIFICATION</scope>
</reference>
<keyword evidence="11" id="KW-1185">Reference proteome</keyword>
<dbReference type="CDD" id="cd00086">
    <property type="entry name" value="homeodomain"/>
    <property type="match status" value="1"/>
</dbReference>
<feature type="compositionally biased region" description="Polar residues" evidence="8">
    <location>
        <begin position="1"/>
        <end position="22"/>
    </location>
</feature>
<feature type="domain" description="Homeobox" evidence="9">
    <location>
        <begin position="24"/>
        <end position="84"/>
    </location>
</feature>
<dbReference type="OMA" id="NKNIRNA"/>
<feature type="DNA-binding region" description="Homeobox" evidence="6">
    <location>
        <begin position="26"/>
        <end position="85"/>
    </location>
</feature>
<evidence type="ECO:0000256" key="2">
    <source>
        <dbReference type="ARBA" id="ARBA00022473"/>
    </source>
</evidence>
<sequence length="96" mass="11610">MSSVTNHTENNNSNVEHGNIKQQLKRRKRRTIFSQSQVAILERRFEQQNYMSVDEREQLAMILDLTTNQIKIWFQNRRYKSRRLKFNKNIRNASSP</sequence>